<keyword evidence="2" id="KW-1185">Reference proteome</keyword>
<sequence>MLSPVSKAPFNSVTSPWQMLLLLQKVRGATQRRFEDYHDAISEKKGGQKLIRGNGIEENLAYRPVPLPYEN</sequence>
<dbReference type="AlphaFoldDB" id="A0A517QWI1"/>
<evidence type="ECO:0000313" key="1">
    <source>
        <dbReference type="EMBL" id="QDT35991.1"/>
    </source>
</evidence>
<dbReference type="KEGG" id="svp:Pan189_03460"/>
<accession>A0A517QWI1</accession>
<dbReference type="Proteomes" id="UP000317318">
    <property type="component" value="Chromosome"/>
</dbReference>
<name>A0A517QWI1_9PLAN</name>
<reference evidence="1 2" key="1">
    <citation type="submission" date="2019-02" db="EMBL/GenBank/DDBJ databases">
        <title>Deep-cultivation of Planctomycetes and their phenomic and genomic characterization uncovers novel biology.</title>
        <authorList>
            <person name="Wiegand S."/>
            <person name="Jogler M."/>
            <person name="Boedeker C."/>
            <person name="Pinto D."/>
            <person name="Vollmers J."/>
            <person name="Rivas-Marin E."/>
            <person name="Kohn T."/>
            <person name="Peeters S.H."/>
            <person name="Heuer A."/>
            <person name="Rast P."/>
            <person name="Oberbeckmann S."/>
            <person name="Bunk B."/>
            <person name="Jeske O."/>
            <person name="Meyerdierks A."/>
            <person name="Storesund J.E."/>
            <person name="Kallscheuer N."/>
            <person name="Luecker S."/>
            <person name="Lage O.M."/>
            <person name="Pohl T."/>
            <person name="Merkel B.J."/>
            <person name="Hornburger P."/>
            <person name="Mueller R.-W."/>
            <person name="Bruemmer F."/>
            <person name="Labrenz M."/>
            <person name="Spormann A.M."/>
            <person name="Op den Camp H."/>
            <person name="Overmann J."/>
            <person name="Amann R."/>
            <person name="Jetten M.S.M."/>
            <person name="Mascher T."/>
            <person name="Medema M.H."/>
            <person name="Devos D.P."/>
            <person name="Kaster A.-K."/>
            <person name="Ovreas L."/>
            <person name="Rohde M."/>
            <person name="Galperin M.Y."/>
            <person name="Jogler C."/>
        </authorList>
    </citation>
    <scope>NUCLEOTIDE SEQUENCE [LARGE SCALE GENOMIC DNA]</scope>
    <source>
        <strain evidence="1 2">Pan189</strain>
    </source>
</reference>
<dbReference type="EMBL" id="CP036268">
    <property type="protein sequence ID" value="QDT35991.1"/>
    <property type="molecule type" value="Genomic_DNA"/>
</dbReference>
<gene>
    <name evidence="1" type="ORF">Pan189_03460</name>
</gene>
<organism evidence="1 2">
    <name type="scientific">Stratiformator vulcanicus</name>
    <dbReference type="NCBI Taxonomy" id="2527980"/>
    <lineage>
        <taxon>Bacteria</taxon>
        <taxon>Pseudomonadati</taxon>
        <taxon>Planctomycetota</taxon>
        <taxon>Planctomycetia</taxon>
        <taxon>Planctomycetales</taxon>
        <taxon>Planctomycetaceae</taxon>
        <taxon>Stratiformator</taxon>
    </lineage>
</organism>
<protein>
    <submittedName>
        <fullName evidence="1">Uncharacterized protein</fullName>
    </submittedName>
</protein>
<proteinExistence type="predicted"/>
<evidence type="ECO:0000313" key="2">
    <source>
        <dbReference type="Proteomes" id="UP000317318"/>
    </source>
</evidence>